<dbReference type="EMBL" id="KZ308580">
    <property type="protein sequence ID" value="KAG8231855.1"/>
    <property type="molecule type" value="Genomic_DNA"/>
</dbReference>
<keyword evidence="8" id="KW-1185">Reference proteome</keyword>
<keyword evidence="4 5" id="KW-0238">DNA-binding</keyword>
<keyword evidence="1" id="KW-0479">Metal-binding</keyword>
<dbReference type="InterPro" id="IPR006612">
    <property type="entry name" value="THAP_Znf"/>
</dbReference>
<comment type="caution">
    <text evidence="7">The sequence shown here is derived from an EMBL/GenBank/DDBJ whole genome shotgun (WGS) entry which is preliminary data.</text>
</comment>
<gene>
    <name evidence="7" type="ORF">J437_LFUL015122</name>
</gene>
<evidence type="ECO:0000313" key="8">
    <source>
        <dbReference type="Proteomes" id="UP000792457"/>
    </source>
</evidence>
<dbReference type="GO" id="GO:0003677">
    <property type="term" value="F:DNA binding"/>
    <property type="evidence" value="ECO:0007669"/>
    <property type="project" value="UniProtKB-UniRule"/>
</dbReference>
<evidence type="ECO:0000256" key="5">
    <source>
        <dbReference type="PROSITE-ProRule" id="PRU00309"/>
    </source>
</evidence>
<name>A0A8K0KDT0_LADFU</name>
<evidence type="ECO:0000259" key="6">
    <source>
        <dbReference type="PROSITE" id="PS50950"/>
    </source>
</evidence>
<dbReference type="GO" id="GO:0008270">
    <property type="term" value="F:zinc ion binding"/>
    <property type="evidence" value="ECO:0007669"/>
    <property type="project" value="UniProtKB-KW"/>
</dbReference>
<dbReference type="OrthoDB" id="6776220at2759"/>
<protein>
    <recommendedName>
        <fullName evidence="6">THAP-type domain-containing protein</fullName>
    </recommendedName>
</protein>
<reference evidence="7" key="2">
    <citation type="submission" date="2017-10" db="EMBL/GenBank/DDBJ databases">
        <title>Ladona fulva Genome sequencing and assembly.</title>
        <authorList>
            <person name="Murali S."/>
            <person name="Richards S."/>
            <person name="Bandaranaike D."/>
            <person name="Bellair M."/>
            <person name="Blankenburg K."/>
            <person name="Chao H."/>
            <person name="Dinh H."/>
            <person name="Doddapaneni H."/>
            <person name="Dugan-Rocha S."/>
            <person name="Elkadiri S."/>
            <person name="Gnanaolivu R."/>
            <person name="Hernandez B."/>
            <person name="Skinner E."/>
            <person name="Javaid M."/>
            <person name="Lee S."/>
            <person name="Li M."/>
            <person name="Ming W."/>
            <person name="Munidasa M."/>
            <person name="Muniz J."/>
            <person name="Nguyen L."/>
            <person name="Hughes D."/>
            <person name="Osuji N."/>
            <person name="Pu L.-L."/>
            <person name="Puazo M."/>
            <person name="Qu C."/>
            <person name="Quiroz J."/>
            <person name="Raj R."/>
            <person name="Weissenberger G."/>
            <person name="Xin Y."/>
            <person name="Zou X."/>
            <person name="Han Y."/>
            <person name="Worley K."/>
            <person name="Muzny D."/>
            <person name="Gibbs R."/>
        </authorList>
    </citation>
    <scope>NUCLEOTIDE SEQUENCE</scope>
    <source>
        <strain evidence="7">Sampled in the wild</strain>
    </source>
</reference>
<evidence type="ECO:0000313" key="7">
    <source>
        <dbReference type="EMBL" id="KAG8231855.1"/>
    </source>
</evidence>
<organism evidence="7 8">
    <name type="scientific">Ladona fulva</name>
    <name type="common">Scarce chaser dragonfly</name>
    <name type="synonym">Libellula fulva</name>
    <dbReference type="NCBI Taxonomy" id="123851"/>
    <lineage>
        <taxon>Eukaryota</taxon>
        <taxon>Metazoa</taxon>
        <taxon>Ecdysozoa</taxon>
        <taxon>Arthropoda</taxon>
        <taxon>Hexapoda</taxon>
        <taxon>Insecta</taxon>
        <taxon>Pterygota</taxon>
        <taxon>Palaeoptera</taxon>
        <taxon>Odonata</taxon>
        <taxon>Epiprocta</taxon>
        <taxon>Anisoptera</taxon>
        <taxon>Libelluloidea</taxon>
        <taxon>Libellulidae</taxon>
        <taxon>Ladona</taxon>
    </lineage>
</organism>
<evidence type="ECO:0000256" key="1">
    <source>
        <dbReference type="ARBA" id="ARBA00022723"/>
    </source>
</evidence>
<dbReference type="AlphaFoldDB" id="A0A8K0KDT0"/>
<evidence type="ECO:0000256" key="2">
    <source>
        <dbReference type="ARBA" id="ARBA00022771"/>
    </source>
</evidence>
<feature type="domain" description="THAP-type" evidence="6">
    <location>
        <begin position="20"/>
        <end position="106"/>
    </location>
</feature>
<dbReference type="SUPFAM" id="SSF57716">
    <property type="entry name" value="Glucocorticoid receptor-like (DNA-binding domain)"/>
    <property type="match status" value="1"/>
</dbReference>
<keyword evidence="3" id="KW-0862">Zinc</keyword>
<dbReference type="Proteomes" id="UP000792457">
    <property type="component" value="Unassembled WGS sequence"/>
</dbReference>
<keyword evidence="2 5" id="KW-0863">Zinc-finger</keyword>
<accession>A0A8K0KDT0</accession>
<reference evidence="7" key="1">
    <citation type="submission" date="2013-04" db="EMBL/GenBank/DDBJ databases">
        <authorList>
            <person name="Qu J."/>
            <person name="Murali S.C."/>
            <person name="Bandaranaike D."/>
            <person name="Bellair M."/>
            <person name="Blankenburg K."/>
            <person name="Chao H."/>
            <person name="Dinh H."/>
            <person name="Doddapaneni H."/>
            <person name="Downs B."/>
            <person name="Dugan-Rocha S."/>
            <person name="Elkadiri S."/>
            <person name="Gnanaolivu R.D."/>
            <person name="Hernandez B."/>
            <person name="Javaid M."/>
            <person name="Jayaseelan J.C."/>
            <person name="Lee S."/>
            <person name="Li M."/>
            <person name="Ming W."/>
            <person name="Munidasa M."/>
            <person name="Muniz J."/>
            <person name="Nguyen L."/>
            <person name="Ongeri F."/>
            <person name="Osuji N."/>
            <person name="Pu L.-L."/>
            <person name="Puazo M."/>
            <person name="Qu C."/>
            <person name="Quiroz J."/>
            <person name="Raj R."/>
            <person name="Weissenberger G."/>
            <person name="Xin Y."/>
            <person name="Zou X."/>
            <person name="Han Y."/>
            <person name="Richards S."/>
            <person name="Worley K."/>
            <person name="Muzny D."/>
            <person name="Gibbs R."/>
        </authorList>
    </citation>
    <scope>NUCLEOTIDE SEQUENCE</scope>
    <source>
        <strain evidence="7">Sampled in the wild</strain>
    </source>
</reference>
<sequence length="301" mass="34826">MEISGGKNLGITEERTNFRLKYSCKFPGTTKYYVNAASDQNYRNKHFFKFPRECKKEQLKQWKQVCRIVDTVPCDNFRLCEDNFLEKDFVNFRRERLNYEVIPKNLQLVVQCESEHEESGTVSSGDCSDMAGEAAKFPWDMDNGQYDFLSTPIEGSHDNVGVMGSGVPKSDLSPQKSKMYKLKCLKKLYDENKFQFIEESLNEVTKNFINSQLRNAAKAPSAKRWSVEDKVFALSIYKRGPRLYRYLATHFHLPSPRLLKSLLSKIPFGTGLNTAVMEVLKAEVSKMYEHDKYCALLFDEM</sequence>
<evidence type="ECO:0000256" key="3">
    <source>
        <dbReference type="ARBA" id="ARBA00022833"/>
    </source>
</evidence>
<evidence type="ECO:0000256" key="4">
    <source>
        <dbReference type="ARBA" id="ARBA00023125"/>
    </source>
</evidence>
<dbReference type="PROSITE" id="PS50950">
    <property type="entry name" value="ZF_THAP"/>
    <property type="match status" value="1"/>
</dbReference>
<proteinExistence type="predicted"/>
<dbReference type="Pfam" id="PF05485">
    <property type="entry name" value="THAP"/>
    <property type="match status" value="1"/>
</dbReference>